<feature type="transmembrane region" description="Helical" evidence="1">
    <location>
        <begin position="153"/>
        <end position="175"/>
    </location>
</feature>
<keyword evidence="3" id="KW-1185">Reference proteome</keyword>
<feature type="transmembrane region" description="Helical" evidence="1">
    <location>
        <begin position="118"/>
        <end position="141"/>
    </location>
</feature>
<dbReference type="EMBL" id="BONQ01000050">
    <property type="protein sequence ID" value="GIG45108.1"/>
    <property type="molecule type" value="Genomic_DNA"/>
</dbReference>
<accession>A0A919PN16</accession>
<gene>
    <name evidence="2" type="ORF">Dsi01nite_031490</name>
</gene>
<dbReference type="Proteomes" id="UP000660611">
    <property type="component" value="Unassembled WGS sequence"/>
</dbReference>
<evidence type="ECO:0000256" key="1">
    <source>
        <dbReference type="SAM" id="Phobius"/>
    </source>
</evidence>
<feature type="transmembrane region" description="Helical" evidence="1">
    <location>
        <begin position="12"/>
        <end position="33"/>
    </location>
</feature>
<keyword evidence="1" id="KW-1133">Transmembrane helix</keyword>
<evidence type="ECO:0000313" key="3">
    <source>
        <dbReference type="Proteomes" id="UP000660611"/>
    </source>
</evidence>
<proteinExistence type="predicted"/>
<protein>
    <submittedName>
        <fullName evidence="2">Uncharacterized protein</fullName>
    </submittedName>
</protein>
<evidence type="ECO:0000313" key="2">
    <source>
        <dbReference type="EMBL" id="GIG45108.1"/>
    </source>
</evidence>
<keyword evidence="1" id="KW-0472">Membrane</keyword>
<organism evidence="2 3">
    <name type="scientific">Dactylosporangium siamense</name>
    <dbReference type="NCBI Taxonomy" id="685454"/>
    <lineage>
        <taxon>Bacteria</taxon>
        <taxon>Bacillati</taxon>
        <taxon>Actinomycetota</taxon>
        <taxon>Actinomycetes</taxon>
        <taxon>Micromonosporales</taxon>
        <taxon>Micromonosporaceae</taxon>
        <taxon>Dactylosporangium</taxon>
    </lineage>
</organism>
<dbReference type="AlphaFoldDB" id="A0A919PN16"/>
<name>A0A919PN16_9ACTN</name>
<keyword evidence="1" id="KW-0812">Transmembrane</keyword>
<reference evidence="2" key="1">
    <citation type="submission" date="2021-01" db="EMBL/GenBank/DDBJ databases">
        <title>Whole genome shotgun sequence of Dactylosporangium siamense NBRC 106093.</title>
        <authorList>
            <person name="Komaki H."/>
            <person name="Tamura T."/>
        </authorList>
    </citation>
    <scope>NUCLEOTIDE SEQUENCE</scope>
    <source>
        <strain evidence="2">NBRC 106093</strain>
    </source>
</reference>
<comment type="caution">
    <text evidence="2">The sequence shown here is derived from an EMBL/GenBank/DDBJ whole genome shotgun (WGS) entry which is preliminary data.</text>
</comment>
<sequence length="176" mass="18672">MMAGVETPVGSRFSVLLAGLVWAVASSALFWVYGMPHVRASFGSGPPAGTVVVADCWVGHDYEGNELGRSCDGEYTPTGADRPSGIERFKSSDLHRPGTVREVWSAGGTLTERYPGRMVAGGVLALNGAIVSWSPLVWLLSPYGRRAEAEISELGMFFLLAWVVVGCLTACSSAFV</sequence>